<dbReference type="RefSeq" id="XP_035668366.1">
    <property type="nucleotide sequence ID" value="XM_035812473.1"/>
</dbReference>
<keyword evidence="11" id="KW-1185">Reference proteome</keyword>
<dbReference type="PANTHER" id="PTHR11730:SF58">
    <property type="entry name" value="AMMONIUM TRANSPORTER"/>
    <property type="match status" value="1"/>
</dbReference>
<organism evidence="11 12">
    <name type="scientific">Branchiostoma floridae</name>
    <name type="common">Florida lancelet</name>
    <name type="synonym">Amphioxus</name>
    <dbReference type="NCBI Taxonomy" id="7739"/>
    <lineage>
        <taxon>Eukaryota</taxon>
        <taxon>Metazoa</taxon>
        <taxon>Chordata</taxon>
        <taxon>Cephalochordata</taxon>
        <taxon>Leptocardii</taxon>
        <taxon>Amphioxiformes</taxon>
        <taxon>Branchiostomatidae</taxon>
        <taxon>Branchiostoma</taxon>
    </lineage>
</organism>
<dbReference type="NCBIfam" id="TIGR00836">
    <property type="entry name" value="amt"/>
    <property type="match status" value="1"/>
</dbReference>
<feature type="transmembrane region" description="Helical" evidence="9">
    <location>
        <begin position="138"/>
        <end position="160"/>
    </location>
</feature>
<feature type="transmembrane region" description="Helical" evidence="9">
    <location>
        <begin position="172"/>
        <end position="191"/>
    </location>
</feature>
<dbReference type="InterPro" id="IPR024041">
    <property type="entry name" value="NH4_transpt_AmtB-like_dom"/>
</dbReference>
<feature type="transmembrane region" description="Helical" evidence="9">
    <location>
        <begin position="247"/>
        <end position="270"/>
    </location>
</feature>
<feature type="region of interest" description="Disordered" evidence="8">
    <location>
        <begin position="574"/>
        <end position="625"/>
    </location>
</feature>
<keyword evidence="3" id="KW-0813">Transport</keyword>
<evidence type="ECO:0000259" key="10">
    <source>
        <dbReference type="Pfam" id="PF00909"/>
    </source>
</evidence>
<keyword evidence="4 9" id="KW-0812">Transmembrane</keyword>
<dbReference type="KEGG" id="bfo:118410669"/>
<evidence type="ECO:0000256" key="5">
    <source>
        <dbReference type="ARBA" id="ARBA00022989"/>
    </source>
</evidence>
<accession>A0A9J7KQL7</accession>
<name>A0A9J7KQL7_BRAFL</name>
<feature type="transmembrane region" description="Helical" evidence="9">
    <location>
        <begin position="405"/>
        <end position="430"/>
    </location>
</feature>
<protein>
    <submittedName>
        <fullName evidence="12">Ammonium transporter 1 member 2-like</fullName>
    </submittedName>
</protein>
<dbReference type="InterPro" id="IPR001905">
    <property type="entry name" value="Ammonium_transpt"/>
</dbReference>
<gene>
    <name evidence="12" type="primary">LOC118410669</name>
</gene>
<feature type="transmembrane region" description="Helical" evidence="9">
    <location>
        <begin position="313"/>
        <end position="332"/>
    </location>
</feature>
<dbReference type="GeneID" id="118410669"/>
<evidence type="ECO:0000256" key="9">
    <source>
        <dbReference type="SAM" id="Phobius"/>
    </source>
</evidence>
<dbReference type="GO" id="GO:0008519">
    <property type="term" value="F:ammonium channel activity"/>
    <property type="evidence" value="ECO:0000318"/>
    <property type="project" value="GO_Central"/>
</dbReference>
<feature type="domain" description="Ammonium transporter AmtB-like" evidence="10">
    <location>
        <begin position="59"/>
        <end position="456"/>
    </location>
</feature>
<dbReference type="SUPFAM" id="SSF111352">
    <property type="entry name" value="Ammonium transporter"/>
    <property type="match status" value="1"/>
</dbReference>
<evidence type="ECO:0000256" key="8">
    <source>
        <dbReference type="SAM" id="MobiDB-lite"/>
    </source>
</evidence>
<keyword evidence="5 9" id="KW-1133">Transmembrane helix</keyword>
<dbReference type="InterPro" id="IPR029020">
    <property type="entry name" value="Ammonium/urea_transptr"/>
</dbReference>
<feature type="transmembrane region" description="Helical" evidence="9">
    <location>
        <begin position="57"/>
        <end position="77"/>
    </location>
</feature>
<comment type="similarity">
    <text evidence="2">Belongs to the ammonia transporter channel (TC 1.A.11.2) family.</text>
</comment>
<feature type="transmembrane region" description="Helical" evidence="9">
    <location>
        <begin position="282"/>
        <end position="301"/>
    </location>
</feature>
<dbReference type="Gene3D" id="1.10.3430.10">
    <property type="entry name" value="Ammonium transporter AmtB like domains"/>
    <property type="match status" value="1"/>
</dbReference>
<proteinExistence type="inferred from homology"/>
<evidence type="ECO:0000256" key="3">
    <source>
        <dbReference type="ARBA" id="ARBA00022448"/>
    </source>
</evidence>
<dbReference type="GO" id="GO:0005886">
    <property type="term" value="C:plasma membrane"/>
    <property type="evidence" value="ECO:0000318"/>
    <property type="project" value="GO_Central"/>
</dbReference>
<feature type="transmembrane region" description="Helical" evidence="9">
    <location>
        <begin position="364"/>
        <end position="385"/>
    </location>
</feature>
<sequence length="812" mass="86566">MDTSTTTTVLDAFLNATFANQTAVDNESYSGTTPASAVPNNGTSAPVAGDSLSWDDATWILTSSFIIFTMQSGFGLLECGNVSSKNEVNIMVKNAVDVVFGGLTYWMFGFGITFGMAAGTNAFCGVGDWFLDSDDEHMGVVFAKFIFQLSFATTSTTIVSGAMAERTKLNSYIVFSMLNTVVYIFPAHWIWAPNGFLYTMGVIDVAGTGAVHLCGASCGLVATLLLKPRIGRFDDEKGSPEMSSPTNVLLGTFMLWWGWLGFNCGSTYGIQGGKWQLAARSAVSTMLGSLGGGIVGVVYSYATKKGQFNVGDIVNGILGGLVSVTAICAIASPFGGLVIGSFGGLCADLGVPLLNYLKIDDPVGAVPVHGFAAIWGMLAVGLFALNDGLENFSFGRKGLLYGGGPYLLGVQLIAVVVIILWGAGVSFVLLKLIDVTMGLRMSEEEEELGADICEHEIDQNDDPYEEIQRYLTICDDHENKMAAENNMAVADVEDDGKGTDQDMAVAGGKRGVFAIVRSLFKTVKTDRPYQPNGTGDGGDSNDPINFDRNWILQSEGEEGSCPKQMENNITVVAPHGPKGDIGQEGPRGVRGEKGVTGRPGKLGPHGVEGQKGGEGAPGQKGSQGAKGLGGGAVYIRWGRKSCDESTGTVTVYSGLAGGEWYNHNGGGSNYQCLPADPEWGWYDDEVSAARAYLHAAEYQIYSNAVYDRALQDRDVPCAACYSLSRRAQLMIPARKTCPEGWTREYGGYLMAEHWDHAGRTEFVCMDGEPEILSGGEGNDNGALFYLVEARCWSLPCPPYVEGREVTCVVCTK</sequence>
<dbReference type="Proteomes" id="UP000001554">
    <property type="component" value="Chromosome 2"/>
</dbReference>
<reference evidence="11" key="1">
    <citation type="journal article" date="2020" name="Nat. Ecol. Evol.">
        <title>Deeply conserved synteny resolves early events in vertebrate evolution.</title>
        <authorList>
            <person name="Simakov O."/>
            <person name="Marletaz F."/>
            <person name="Yue J.X."/>
            <person name="O'Connell B."/>
            <person name="Jenkins J."/>
            <person name="Brandt A."/>
            <person name="Calef R."/>
            <person name="Tung C.H."/>
            <person name="Huang T.K."/>
            <person name="Schmutz J."/>
            <person name="Satoh N."/>
            <person name="Yu J.K."/>
            <person name="Putnam N.H."/>
            <person name="Green R.E."/>
            <person name="Rokhsar D.S."/>
        </authorList>
    </citation>
    <scope>NUCLEOTIDE SEQUENCE [LARGE SCALE GENOMIC DNA]</scope>
    <source>
        <strain evidence="11">S238N-H82</strain>
    </source>
</reference>
<keyword evidence="6 9" id="KW-0472">Membrane</keyword>
<dbReference type="GO" id="GO:0097272">
    <property type="term" value="P:ammonium homeostasis"/>
    <property type="evidence" value="ECO:0000318"/>
    <property type="project" value="GO_Central"/>
</dbReference>
<evidence type="ECO:0000313" key="11">
    <source>
        <dbReference type="Proteomes" id="UP000001554"/>
    </source>
</evidence>
<evidence type="ECO:0000256" key="2">
    <source>
        <dbReference type="ARBA" id="ARBA00005887"/>
    </source>
</evidence>
<dbReference type="FunFam" id="1.10.3430.10:FF:000008">
    <property type="entry name" value="Ammonium transporter"/>
    <property type="match status" value="1"/>
</dbReference>
<evidence type="ECO:0000256" key="1">
    <source>
        <dbReference type="ARBA" id="ARBA00004141"/>
    </source>
</evidence>
<dbReference type="GO" id="GO:0072488">
    <property type="term" value="P:ammonium transmembrane transport"/>
    <property type="evidence" value="ECO:0000318"/>
    <property type="project" value="GO_Central"/>
</dbReference>
<dbReference type="OrthoDB" id="534912at2759"/>
<comment type="subcellular location">
    <subcellularLocation>
        <location evidence="1">Membrane</location>
        <topology evidence="1">Multi-pass membrane protein</topology>
    </subcellularLocation>
</comment>
<reference evidence="12" key="2">
    <citation type="submission" date="2025-08" db="UniProtKB">
        <authorList>
            <consortium name="RefSeq"/>
        </authorList>
    </citation>
    <scope>IDENTIFICATION</scope>
    <source>
        <strain evidence="12">S238N-H82</strain>
        <tissue evidence="12">Testes</tissue>
    </source>
</reference>
<evidence type="ECO:0000313" key="12">
    <source>
        <dbReference type="RefSeq" id="XP_035668366.1"/>
    </source>
</evidence>
<evidence type="ECO:0000256" key="7">
    <source>
        <dbReference type="ARBA" id="ARBA00023177"/>
    </source>
</evidence>
<feature type="transmembrane region" description="Helical" evidence="9">
    <location>
        <begin position="197"/>
        <end position="226"/>
    </location>
</feature>
<dbReference type="Pfam" id="PF00909">
    <property type="entry name" value="Ammonium_transp"/>
    <property type="match status" value="1"/>
</dbReference>
<dbReference type="AlphaFoldDB" id="A0A9J7KQL7"/>
<dbReference type="PANTHER" id="PTHR11730">
    <property type="entry name" value="AMMONIUM TRANSPORTER"/>
    <property type="match status" value="1"/>
</dbReference>
<feature type="transmembrane region" description="Helical" evidence="9">
    <location>
        <begin position="98"/>
        <end position="118"/>
    </location>
</feature>
<keyword evidence="7" id="KW-0924">Ammonia transport</keyword>
<evidence type="ECO:0000256" key="4">
    <source>
        <dbReference type="ARBA" id="ARBA00022692"/>
    </source>
</evidence>
<feature type="compositionally biased region" description="Gly residues" evidence="8">
    <location>
        <begin position="609"/>
        <end position="618"/>
    </location>
</feature>
<evidence type="ECO:0000256" key="6">
    <source>
        <dbReference type="ARBA" id="ARBA00023136"/>
    </source>
</evidence>